<dbReference type="GO" id="GO:0005813">
    <property type="term" value="C:centrosome"/>
    <property type="evidence" value="ECO:0007669"/>
    <property type="project" value="TreeGrafter"/>
</dbReference>
<gene>
    <name evidence="3" type="primary">Aunip</name>
</gene>
<dbReference type="RefSeq" id="XP_021118752.1">
    <property type="nucleotide sequence ID" value="XM_021263093.1"/>
</dbReference>
<dbReference type="Proteomes" id="UP000694906">
    <property type="component" value="Unplaced"/>
</dbReference>
<protein>
    <submittedName>
        <fullName evidence="3">Aurora kinase A and ninein-interacting protein isoform X3</fullName>
    </submittedName>
</protein>
<keyword evidence="2" id="KW-1185">Reference proteome</keyword>
<keyword evidence="3" id="KW-0808">Transferase</keyword>
<feature type="region of interest" description="Disordered" evidence="1">
    <location>
        <begin position="42"/>
        <end position="63"/>
    </location>
</feature>
<dbReference type="PANTHER" id="PTHR14526">
    <property type="entry name" value="AURORA KINASE A AND NINEIN-INTERACTING PROTEIN"/>
    <property type="match status" value="1"/>
</dbReference>
<dbReference type="CTD" id="79000"/>
<evidence type="ECO:0000256" key="1">
    <source>
        <dbReference type="SAM" id="MobiDB-lite"/>
    </source>
</evidence>
<dbReference type="PANTHER" id="PTHR14526:SF2">
    <property type="entry name" value="AURORA KINASE A AND NINEIN-INTERACTING PROTEIN"/>
    <property type="match status" value="1"/>
</dbReference>
<dbReference type="InterPro" id="IPR029286">
    <property type="entry name" value="AUNIP"/>
</dbReference>
<name>A0AAX6T8T8_HETGA</name>
<reference evidence="3" key="1">
    <citation type="submission" date="2025-08" db="UniProtKB">
        <authorList>
            <consortium name="RefSeq"/>
        </authorList>
    </citation>
    <scope>IDENTIFICATION</scope>
</reference>
<dbReference type="GO" id="GO:0007051">
    <property type="term" value="P:spindle organization"/>
    <property type="evidence" value="ECO:0007669"/>
    <property type="project" value="TreeGrafter"/>
</dbReference>
<dbReference type="GO" id="GO:0016301">
    <property type="term" value="F:kinase activity"/>
    <property type="evidence" value="ECO:0007669"/>
    <property type="project" value="UniProtKB-KW"/>
</dbReference>
<evidence type="ECO:0000313" key="2">
    <source>
        <dbReference type="Proteomes" id="UP000694906"/>
    </source>
</evidence>
<sequence length="133" mass="14982">MKRRGPEEDACGVWLDAAALKRQKVQKEQPEVILTACEKTPRECDGKRQTETEPTAPLYPVLQGGTEEDLPLPLTTLSLLPHNNRRGERSWPQLELGRKAWHRVPVAGMAPPRTLATGVLSHRQGQWTLLFSR</sequence>
<feature type="compositionally biased region" description="Basic and acidic residues" evidence="1">
    <location>
        <begin position="42"/>
        <end position="51"/>
    </location>
</feature>
<dbReference type="AlphaFoldDB" id="A0AAX6T8T8"/>
<organism evidence="2 3">
    <name type="scientific">Heterocephalus glaber</name>
    <name type="common">Naked mole rat</name>
    <dbReference type="NCBI Taxonomy" id="10181"/>
    <lineage>
        <taxon>Eukaryota</taxon>
        <taxon>Metazoa</taxon>
        <taxon>Chordata</taxon>
        <taxon>Craniata</taxon>
        <taxon>Vertebrata</taxon>
        <taxon>Euteleostomi</taxon>
        <taxon>Mammalia</taxon>
        <taxon>Eutheria</taxon>
        <taxon>Euarchontoglires</taxon>
        <taxon>Glires</taxon>
        <taxon>Rodentia</taxon>
        <taxon>Hystricomorpha</taxon>
        <taxon>Bathyergidae</taxon>
        <taxon>Heterocephalus</taxon>
    </lineage>
</organism>
<dbReference type="GeneID" id="101700556"/>
<accession>A0AAX6T8T8</accession>
<keyword evidence="3" id="KW-0418">Kinase</keyword>
<dbReference type="GO" id="GO:0000922">
    <property type="term" value="C:spindle pole"/>
    <property type="evidence" value="ECO:0007669"/>
    <property type="project" value="TreeGrafter"/>
</dbReference>
<proteinExistence type="predicted"/>
<evidence type="ECO:0000313" key="3">
    <source>
        <dbReference type="RefSeq" id="XP_021118752.1"/>
    </source>
</evidence>